<dbReference type="AlphaFoldDB" id="A0A6J8DIK7"/>
<name>A0A6J8DIK7_MYTCO</name>
<evidence type="ECO:0000313" key="5">
    <source>
        <dbReference type="Proteomes" id="UP000507470"/>
    </source>
</evidence>
<keyword evidence="1" id="KW-0479">Metal-binding</keyword>
<reference evidence="4 5" key="1">
    <citation type="submission" date="2020-06" db="EMBL/GenBank/DDBJ databases">
        <authorList>
            <person name="Li R."/>
            <person name="Bekaert M."/>
        </authorList>
    </citation>
    <scope>NUCLEOTIDE SEQUENCE [LARGE SCALE GENOMIC DNA]</scope>
    <source>
        <strain evidence="5">wild</strain>
    </source>
</reference>
<evidence type="ECO:0000313" key="4">
    <source>
        <dbReference type="EMBL" id="CAC5407507.1"/>
    </source>
</evidence>
<dbReference type="GO" id="GO:0008270">
    <property type="term" value="F:zinc ion binding"/>
    <property type="evidence" value="ECO:0007669"/>
    <property type="project" value="UniProtKB-KW"/>
</dbReference>
<protein>
    <recommendedName>
        <fullName evidence="3">C2H2-type domain-containing protein</fullName>
    </recommendedName>
</protein>
<dbReference type="InterPro" id="IPR013087">
    <property type="entry name" value="Znf_C2H2_type"/>
</dbReference>
<accession>A0A6J8DIK7</accession>
<keyword evidence="1" id="KW-0862">Zinc</keyword>
<gene>
    <name evidence="4" type="ORF">MCOR_40976</name>
</gene>
<dbReference type="Proteomes" id="UP000507470">
    <property type="component" value="Unassembled WGS sequence"/>
</dbReference>
<proteinExistence type="predicted"/>
<feature type="compositionally biased region" description="Acidic residues" evidence="2">
    <location>
        <begin position="120"/>
        <end position="134"/>
    </location>
</feature>
<dbReference type="PROSITE" id="PS50157">
    <property type="entry name" value="ZINC_FINGER_C2H2_2"/>
    <property type="match status" value="1"/>
</dbReference>
<organism evidence="4 5">
    <name type="scientific">Mytilus coruscus</name>
    <name type="common">Sea mussel</name>
    <dbReference type="NCBI Taxonomy" id="42192"/>
    <lineage>
        <taxon>Eukaryota</taxon>
        <taxon>Metazoa</taxon>
        <taxon>Spiralia</taxon>
        <taxon>Lophotrochozoa</taxon>
        <taxon>Mollusca</taxon>
        <taxon>Bivalvia</taxon>
        <taxon>Autobranchia</taxon>
        <taxon>Pteriomorphia</taxon>
        <taxon>Mytilida</taxon>
        <taxon>Mytiloidea</taxon>
        <taxon>Mytilidae</taxon>
        <taxon>Mytilinae</taxon>
        <taxon>Mytilus</taxon>
    </lineage>
</organism>
<sequence>MFTCKVCMRNYPTLESLKRHMRYAHTENRVKCRWCPYDVSSNATYRMKQHEKTKHWYKFKDESKQTKAQNQKTPTKKVSSVVRKVEKKKKKKENSTDYETTKLPSAECPPLREPSPMTPDDLELEDEPVVEDDQSVQVKETPEDIQEPDDYVVGEKTRREYSHRSEGGIGRDGYSGLVKTEKCELPDGTVYSLTSYWVPEIPVRRYKATGIQDSTTLETCDKDVQVVQTTTILETQTEKIKEIPEKTHEDKEISCDIIAYRFY</sequence>
<dbReference type="OrthoDB" id="6181026at2759"/>
<keyword evidence="5" id="KW-1185">Reference proteome</keyword>
<dbReference type="Gene3D" id="3.30.160.60">
    <property type="entry name" value="Classic Zinc Finger"/>
    <property type="match status" value="1"/>
</dbReference>
<feature type="region of interest" description="Disordered" evidence="2">
    <location>
        <begin position="60"/>
        <end position="145"/>
    </location>
</feature>
<evidence type="ECO:0000256" key="2">
    <source>
        <dbReference type="SAM" id="MobiDB-lite"/>
    </source>
</evidence>
<evidence type="ECO:0000256" key="1">
    <source>
        <dbReference type="PROSITE-ProRule" id="PRU00042"/>
    </source>
</evidence>
<evidence type="ECO:0000259" key="3">
    <source>
        <dbReference type="PROSITE" id="PS50157"/>
    </source>
</evidence>
<dbReference type="EMBL" id="CACVKT020007420">
    <property type="protein sequence ID" value="CAC5407507.1"/>
    <property type="molecule type" value="Genomic_DNA"/>
</dbReference>
<feature type="domain" description="C2H2-type" evidence="3">
    <location>
        <begin position="2"/>
        <end position="30"/>
    </location>
</feature>
<dbReference type="PROSITE" id="PS00028">
    <property type="entry name" value="ZINC_FINGER_C2H2_1"/>
    <property type="match status" value="1"/>
</dbReference>
<dbReference type="SMART" id="SM00355">
    <property type="entry name" value="ZnF_C2H2"/>
    <property type="match status" value="2"/>
</dbReference>
<keyword evidence="1" id="KW-0863">Zinc-finger</keyword>